<feature type="non-terminal residue" evidence="6">
    <location>
        <position position="1"/>
    </location>
</feature>
<keyword evidence="2 5" id="KW-0378">Hydrolase</keyword>
<comment type="similarity">
    <text evidence="4 5">Belongs to the arginase family.</text>
</comment>
<dbReference type="EMBL" id="JBHSWT010000604">
    <property type="protein sequence ID" value="MFC6772019.1"/>
    <property type="molecule type" value="Genomic_DNA"/>
</dbReference>
<evidence type="ECO:0000256" key="3">
    <source>
        <dbReference type="ARBA" id="ARBA00023211"/>
    </source>
</evidence>
<evidence type="ECO:0000256" key="5">
    <source>
        <dbReference type="RuleBase" id="RU003684"/>
    </source>
</evidence>
<dbReference type="GO" id="GO:0046872">
    <property type="term" value="F:metal ion binding"/>
    <property type="evidence" value="ECO:0007669"/>
    <property type="project" value="UniProtKB-KW"/>
</dbReference>
<evidence type="ECO:0000256" key="4">
    <source>
        <dbReference type="PROSITE-ProRule" id="PRU00742"/>
    </source>
</evidence>
<evidence type="ECO:0000313" key="6">
    <source>
        <dbReference type="EMBL" id="MFC6772019.1"/>
    </source>
</evidence>
<dbReference type="PROSITE" id="PS01053">
    <property type="entry name" value="ARGINASE_1"/>
    <property type="match status" value="1"/>
</dbReference>
<evidence type="ECO:0000256" key="1">
    <source>
        <dbReference type="ARBA" id="ARBA00022723"/>
    </source>
</evidence>
<dbReference type="InterPro" id="IPR006035">
    <property type="entry name" value="Ureohydrolase"/>
</dbReference>
<proteinExistence type="inferred from homology"/>
<organism evidence="6 7">
    <name type="scientific">Halorubrum pallidum</name>
    <dbReference type="NCBI Taxonomy" id="1526114"/>
    <lineage>
        <taxon>Archaea</taxon>
        <taxon>Methanobacteriati</taxon>
        <taxon>Methanobacteriota</taxon>
        <taxon>Stenosarchaea group</taxon>
        <taxon>Halobacteria</taxon>
        <taxon>Halobacteriales</taxon>
        <taxon>Haloferacaceae</taxon>
        <taxon>Halorubrum</taxon>
    </lineage>
</organism>
<protein>
    <submittedName>
        <fullName evidence="6">Arginase family protein</fullName>
    </submittedName>
</protein>
<dbReference type="Gene3D" id="3.40.800.10">
    <property type="entry name" value="Ureohydrolase domain"/>
    <property type="match status" value="1"/>
</dbReference>
<keyword evidence="1" id="KW-0479">Metal-binding</keyword>
<evidence type="ECO:0000256" key="2">
    <source>
        <dbReference type="ARBA" id="ARBA00022801"/>
    </source>
</evidence>
<dbReference type="PANTHER" id="PTHR43782">
    <property type="entry name" value="ARGINASE"/>
    <property type="match status" value="1"/>
</dbReference>
<accession>A0ABD5T5Q0</accession>
<dbReference type="AlphaFoldDB" id="A0ABD5T5Q0"/>
<keyword evidence="7" id="KW-1185">Reference proteome</keyword>
<dbReference type="GO" id="GO:0004053">
    <property type="term" value="F:arginase activity"/>
    <property type="evidence" value="ECO:0007669"/>
    <property type="project" value="UniProtKB-ARBA"/>
</dbReference>
<keyword evidence="3" id="KW-0464">Manganese</keyword>
<dbReference type="InterPro" id="IPR020855">
    <property type="entry name" value="Ureohydrolase_Mn_BS"/>
</dbReference>
<dbReference type="SUPFAM" id="SSF52768">
    <property type="entry name" value="Arginase/deacetylase"/>
    <property type="match status" value="1"/>
</dbReference>
<dbReference type="InterPro" id="IPR023696">
    <property type="entry name" value="Ureohydrolase_dom_sf"/>
</dbReference>
<gene>
    <name evidence="6" type="ORF">ACFQDD_10925</name>
</gene>
<dbReference type="PANTHER" id="PTHR43782:SF3">
    <property type="entry name" value="ARGINASE"/>
    <property type="match status" value="1"/>
</dbReference>
<evidence type="ECO:0000313" key="7">
    <source>
        <dbReference type="Proteomes" id="UP001596274"/>
    </source>
</evidence>
<dbReference type="Pfam" id="PF00491">
    <property type="entry name" value="Arginase"/>
    <property type="match status" value="1"/>
</dbReference>
<dbReference type="Proteomes" id="UP001596274">
    <property type="component" value="Unassembled WGS sequence"/>
</dbReference>
<sequence>ALVGLRSVDGAEADLLREREFSVYTMSDIDERGITDVAEEAMATAAAGVDGVHVSLDLDWLDPNEAPGVGTPVRGGVTYREAHSAMEIVDETDSLRSMELVEVNPTLDQHNETAALATELAASAFGKRVL</sequence>
<reference evidence="6 7" key="1">
    <citation type="journal article" date="2019" name="Int. J. Syst. Evol. Microbiol.">
        <title>The Global Catalogue of Microorganisms (GCM) 10K type strain sequencing project: providing services to taxonomists for standard genome sequencing and annotation.</title>
        <authorList>
            <consortium name="The Broad Institute Genomics Platform"/>
            <consortium name="The Broad Institute Genome Sequencing Center for Infectious Disease"/>
            <person name="Wu L."/>
            <person name="Ma J."/>
        </authorList>
    </citation>
    <scope>NUCLEOTIDE SEQUENCE [LARGE SCALE GENOMIC DNA]</scope>
    <source>
        <strain evidence="6 7">PJ61</strain>
    </source>
</reference>
<dbReference type="PROSITE" id="PS51409">
    <property type="entry name" value="ARGINASE_2"/>
    <property type="match status" value="1"/>
</dbReference>
<name>A0ABD5T5Q0_9EURY</name>
<dbReference type="PRINTS" id="PR00116">
    <property type="entry name" value="ARGINASE"/>
</dbReference>
<comment type="caution">
    <text evidence="6">The sequence shown here is derived from an EMBL/GenBank/DDBJ whole genome shotgun (WGS) entry which is preliminary data.</text>
</comment>